<evidence type="ECO:0000313" key="7">
    <source>
        <dbReference type="EnsemblMetazoa" id="HelroP194364"/>
    </source>
</evidence>
<gene>
    <name evidence="7" type="primary">20212993</name>
    <name evidence="6" type="ORF">HELRODRAFT_194364</name>
</gene>
<dbReference type="AlphaFoldDB" id="T1FVZ7"/>
<name>T1FVZ7_HELRO</name>
<comment type="subcellular location">
    <subcellularLocation>
        <location evidence="1">Membrane</location>
    </subcellularLocation>
</comment>
<dbReference type="PANTHER" id="PTHR44157">
    <property type="entry name" value="DNAJ HOMOLOG SUBFAMILY C MEMBER 11"/>
    <property type="match status" value="1"/>
</dbReference>
<dbReference type="InterPro" id="IPR024586">
    <property type="entry name" value="DnaJ-like_C11_C"/>
</dbReference>
<keyword evidence="4" id="KW-0175">Coiled coil</keyword>
<dbReference type="SMART" id="SM00271">
    <property type="entry name" value="DnaJ"/>
    <property type="match status" value="1"/>
</dbReference>
<dbReference type="InterPro" id="IPR018253">
    <property type="entry name" value="DnaJ_domain_CS"/>
</dbReference>
<keyword evidence="3" id="KW-0143">Chaperone</keyword>
<dbReference type="Pfam" id="PF11875">
    <property type="entry name" value="DnaJ-like_C11_C"/>
    <property type="match status" value="1"/>
</dbReference>
<accession>T1FVZ7</accession>
<reference evidence="8" key="1">
    <citation type="submission" date="2012-12" db="EMBL/GenBank/DDBJ databases">
        <authorList>
            <person name="Hellsten U."/>
            <person name="Grimwood J."/>
            <person name="Chapman J.A."/>
            <person name="Shapiro H."/>
            <person name="Aerts A."/>
            <person name="Otillar R.P."/>
            <person name="Terry A.Y."/>
            <person name="Boore J.L."/>
            <person name="Simakov O."/>
            <person name="Marletaz F."/>
            <person name="Cho S.-J."/>
            <person name="Edsinger-Gonzales E."/>
            <person name="Havlak P."/>
            <person name="Kuo D.-H."/>
            <person name="Larsson T."/>
            <person name="Lv J."/>
            <person name="Arendt D."/>
            <person name="Savage R."/>
            <person name="Osoegawa K."/>
            <person name="de Jong P."/>
            <person name="Lindberg D.R."/>
            <person name="Seaver E.C."/>
            <person name="Weisblat D.A."/>
            <person name="Putnam N.H."/>
            <person name="Grigoriev I.V."/>
            <person name="Rokhsar D.S."/>
        </authorList>
    </citation>
    <scope>NUCLEOTIDE SEQUENCE</scope>
</reference>
<dbReference type="PANTHER" id="PTHR44157:SF1">
    <property type="entry name" value="DNAJ HOMOLOG SUBFAMILY C MEMBER 11"/>
    <property type="match status" value="1"/>
</dbReference>
<keyword evidence="2" id="KW-0472">Membrane</keyword>
<dbReference type="Pfam" id="PF00226">
    <property type="entry name" value="DnaJ"/>
    <property type="match status" value="1"/>
</dbReference>
<dbReference type="InterPro" id="IPR052243">
    <property type="entry name" value="Mito_inner_membrane_organizer"/>
</dbReference>
<evidence type="ECO:0000256" key="2">
    <source>
        <dbReference type="ARBA" id="ARBA00023136"/>
    </source>
</evidence>
<dbReference type="GO" id="GO:0005739">
    <property type="term" value="C:mitochondrion"/>
    <property type="evidence" value="ECO:0007669"/>
    <property type="project" value="GOC"/>
</dbReference>
<dbReference type="GO" id="GO:0016020">
    <property type="term" value="C:membrane"/>
    <property type="evidence" value="ECO:0007669"/>
    <property type="project" value="UniProtKB-SubCell"/>
</dbReference>
<dbReference type="Proteomes" id="UP000015101">
    <property type="component" value="Unassembled WGS sequence"/>
</dbReference>
<dbReference type="EMBL" id="AMQM01007765">
    <property type="status" value="NOT_ANNOTATED_CDS"/>
    <property type="molecule type" value="Genomic_DNA"/>
</dbReference>
<dbReference type="HOGENOM" id="CLU_019611_2_0_1"/>
<dbReference type="GeneID" id="20212993"/>
<evidence type="ECO:0000313" key="6">
    <source>
        <dbReference type="EMBL" id="ESN92232.1"/>
    </source>
</evidence>
<dbReference type="InterPro" id="IPR001623">
    <property type="entry name" value="DnaJ_domain"/>
</dbReference>
<dbReference type="RefSeq" id="XP_009029731.1">
    <property type="nucleotide sequence ID" value="XM_009031483.1"/>
</dbReference>
<protein>
    <recommendedName>
        <fullName evidence="5">J domain-containing protein</fullName>
    </recommendedName>
</protein>
<feature type="coiled-coil region" evidence="4">
    <location>
        <begin position="411"/>
        <end position="456"/>
    </location>
</feature>
<dbReference type="Gene3D" id="1.10.287.110">
    <property type="entry name" value="DnaJ domain"/>
    <property type="match status" value="1"/>
</dbReference>
<evidence type="ECO:0000313" key="8">
    <source>
        <dbReference type="Proteomes" id="UP000015101"/>
    </source>
</evidence>
<dbReference type="PRINTS" id="PR00625">
    <property type="entry name" value="JDOMAIN"/>
</dbReference>
<reference evidence="7" key="3">
    <citation type="submission" date="2015-06" db="UniProtKB">
        <authorList>
            <consortium name="EnsemblMetazoa"/>
        </authorList>
    </citation>
    <scope>IDENTIFICATION</scope>
</reference>
<dbReference type="SUPFAM" id="SSF46565">
    <property type="entry name" value="Chaperone J-domain"/>
    <property type="match status" value="1"/>
</dbReference>
<feature type="domain" description="J" evidence="5">
    <location>
        <begin position="16"/>
        <end position="84"/>
    </location>
</feature>
<organism evidence="7 8">
    <name type="scientific">Helobdella robusta</name>
    <name type="common">Californian leech</name>
    <dbReference type="NCBI Taxonomy" id="6412"/>
    <lineage>
        <taxon>Eukaryota</taxon>
        <taxon>Metazoa</taxon>
        <taxon>Spiralia</taxon>
        <taxon>Lophotrochozoa</taxon>
        <taxon>Annelida</taxon>
        <taxon>Clitellata</taxon>
        <taxon>Hirudinea</taxon>
        <taxon>Rhynchobdellida</taxon>
        <taxon>Glossiphoniidae</taxon>
        <taxon>Helobdella</taxon>
    </lineage>
</organism>
<evidence type="ECO:0000256" key="1">
    <source>
        <dbReference type="ARBA" id="ARBA00004370"/>
    </source>
</evidence>
<dbReference type="STRING" id="6412.T1FVZ7"/>
<evidence type="ECO:0000256" key="4">
    <source>
        <dbReference type="SAM" id="Coils"/>
    </source>
</evidence>
<dbReference type="GO" id="GO:0042407">
    <property type="term" value="P:cristae formation"/>
    <property type="evidence" value="ECO:0000318"/>
    <property type="project" value="GO_Central"/>
</dbReference>
<keyword evidence="8" id="KW-1185">Reference proteome</keyword>
<sequence length="551" mass="62053">MANSDESDFDLEDEDDYYAWLGLNRSASADEINNAYRRLSRMYHPDKHQSDDKKQKAAQLFNKIKRAHEVLSDSHQKAIYDVAGVQGLKTEGWQLQVKYRTPQEILDEYERLKKENEEKKLQQRTNPKGSLTIGINATDIFDGYDYDSEYSSLLPSVEISDMQISQSVECPLTGKDTVTLSGHLSSHNGTGQGNVSIATRRVLSDKGWGEVEFSMGSKPSLSCRGFRTLWNRGFGTVGGSLQLGPDGMPKVNYNLMVAHQFDKHLHGRLTFNGGLLSGVNASLMYDRDDHHALLGLQLGIPATYAILQYIYNCQKYDLRLKTALRFGTFGFLFEYGCTKKVTQFSDLGASISFGVPVGVSLKIRLTRGNQTFSMPIRLSESVVPSAIFYGTLVPLVGYFMIKKFIIDPYVKEQNERNLKEKKQKHTELFSKKKKEAEDAMDLMSEQVERCREVEENIGGLVIHRALYGVLVDEGSGSCCIEVGRCLQGLVKNSKLLVIENTKLSDLPGFYDPSFGETKSLLVEYSFGGRRHRHVFIEGERIVLPNKDHIID</sequence>
<evidence type="ECO:0000259" key="5">
    <source>
        <dbReference type="PROSITE" id="PS50076"/>
    </source>
</evidence>
<dbReference type="OMA" id="QLDKHTM"/>
<dbReference type="OrthoDB" id="18010at2759"/>
<dbReference type="FunCoup" id="T1FVZ7">
    <property type="interactions" value="2189"/>
</dbReference>
<dbReference type="PROSITE" id="PS00636">
    <property type="entry name" value="DNAJ_1"/>
    <property type="match status" value="1"/>
</dbReference>
<dbReference type="EnsemblMetazoa" id="HelroT194364">
    <property type="protein sequence ID" value="HelroP194364"/>
    <property type="gene ID" value="HelroG194364"/>
</dbReference>
<dbReference type="EMBL" id="KB097661">
    <property type="protein sequence ID" value="ESN92232.1"/>
    <property type="molecule type" value="Genomic_DNA"/>
</dbReference>
<proteinExistence type="predicted"/>
<evidence type="ECO:0000256" key="3">
    <source>
        <dbReference type="ARBA" id="ARBA00023186"/>
    </source>
</evidence>
<dbReference type="eggNOG" id="KOG0718">
    <property type="taxonomic scope" value="Eukaryota"/>
</dbReference>
<dbReference type="KEGG" id="hro:HELRODRAFT_194364"/>
<reference evidence="6 8" key="2">
    <citation type="journal article" date="2013" name="Nature">
        <title>Insights into bilaterian evolution from three spiralian genomes.</title>
        <authorList>
            <person name="Simakov O."/>
            <person name="Marletaz F."/>
            <person name="Cho S.J."/>
            <person name="Edsinger-Gonzales E."/>
            <person name="Havlak P."/>
            <person name="Hellsten U."/>
            <person name="Kuo D.H."/>
            <person name="Larsson T."/>
            <person name="Lv J."/>
            <person name="Arendt D."/>
            <person name="Savage R."/>
            <person name="Osoegawa K."/>
            <person name="de Jong P."/>
            <person name="Grimwood J."/>
            <person name="Chapman J.A."/>
            <person name="Shapiro H."/>
            <person name="Aerts A."/>
            <person name="Otillar R.P."/>
            <person name="Terry A.Y."/>
            <person name="Boore J.L."/>
            <person name="Grigoriev I.V."/>
            <person name="Lindberg D.R."/>
            <person name="Seaver E.C."/>
            <person name="Weisblat D.A."/>
            <person name="Putnam N.H."/>
            <person name="Rokhsar D.S."/>
        </authorList>
    </citation>
    <scope>NUCLEOTIDE SEQUENCE</scope>
</reference>
<dbReference type="InterPro" id="IPR036869">
    <property type="entry name" value="J_dom_sf"/>
</dbReference>
<dbReference type="InParanoid" id="T1FVZ7"/>
<dbReference type="Pfam" id="PF22774">
    <property type="entry name" value="DNAJC11_beta-barrel"/>
    <property type="match status" value="1"/>
</dbReference>
<dbReference type="CDD" id="cd06257">
    <property type="entry name" value="DnaJ"/>
    <property type="match status" value="1"/>
</dbReference>
<dbReference type="InterPro" id="IPR055225">
    <property type="entry name" value="DNAJC11-like_beta-barrel"/>
</dbReference>
<dbReference type="PROSITE" id="PS50076">
    <property type="entry name" value="DNAJ_2"/>
    <property type="match status" value="1"/>
</dbReference>
<dbReference type="CTD" id="20212993"/>